<accession>A0A9P8CJQ4</accession>
<gene>
    <name evidence="1" type="ORF">BJ878DRAFT_475910</name>
</gene>
<evidence type="ECO:0000313" key="2">
    <source>
        <dbReference type="Proteomes" id="UP000887226"/>
    </source>
</evidence>
<protein>
    <submittedName>
        <fullName evidence="1">Uncharacterized protein</fullName>
    </submittedName>
</protein>
<proteinExistence type="predicted"/>
<dbReference type="Gene3D" id="3.20.20.80">
    <property type="entry name" value="Glycosidases"/>
    <property type="match status" value="1"/>
</dbReference>
<sequence length="101" mass="10996">MLVDDTALGVDVTYTELDIRHTALPLTDAQLQQQATGYPNTVGACLAMEGLFVVQGEALLWNSDFSTKSCYTSLVALLGELVASTSDFYDDSVDWCCYSEI</sequence>
<dbReference type="OrthoDB" id="3055998at2759"/>
<dbReference type="SUPFAM" id="SSF51445">
    <property type="entry name" value="(Trans)glycosidases"/>
    <property type="match status" value="1"/>
</dbReference>
<dbReference type="InterPro" id="IPR017853">
    <property type="entry name" value="GH"/>
</dbReference>
<name>A0A9P8CJQ4_9HELO</name>
<reference evidence="1" key="1">
    <citation type="journal article" date="2021" name="IMA Fungus">
        <title>Genomic characterization of three marine fungi, including Emericellopsis atlantica sp. nov. with signatures of a generalist lifestyle and marine biomass degradation.</title>
        <authorList>
            <person name="Hagestad O.C."/>
            <person name="Hou L."/>
            <person name="Andersen J.H."/>
            <person name="Hansen E.H."/>
            <person name="Altermark B."/>
            <person name="Li C."/>
            <person name="Kuhnert E."/>
            <person name="Cox R.J."/>
            <person name="Crous P.W."/>
            <person name="Spatafora J.W."/>
            <person name="Lail K."/>
            <person name="Amirebrahimi M."/>
            <person name="Lipzen A."/>
            <person name="Pangilinan J."/>
            <person name="Andreopoulos W."/>
            <person name="Hayes R.D."/>
            <person name="Ng V."/>
            <person name="Grigoriev I.V."/>
            <person name="Jackson S.A."/>
            <person name="Sutton T.D.S."/>
            <person name="Dobson A.D.W."/>
            <person name="Rama T."/>
        </authorList>
    </citation>
    <scope>NUCLEOTIDE SEQUENCE</scope>
    <source>
        <strain evidence="1">TRa3180A</strain>
    </source>
</reference>
<evidence type="ECO:0000313" key="1">
    <source>
        <dbReference type="EMBL" id="KAG9249135.1"/>
    </source>
</evidence>
<dbReference type="Proteomes" id="UP000887226">
    <property type="component" value="Unassembled WGS sequence"/>
</dbReference>
<dbReference type="AlphaFoldDB" id="A0A9P8CJQ4"/>
<dbReference type="EMBL" id="MU253739">
    <property type="protein sequence ID" value="KAG9249135.1"/>
    <property type="molecule type" value="Genomic_DNA"/>
</dbReference>
<comment type="caution">
    <text evidence="1">The sequence shown here is derived from an EMBL/GenBank/DDBJ whole genome shotgun (WGS) entry which is preliminary data.</text>
</comment>
<keyword evidence="2" id="KW-1185">Reference proteome</keyword>
<organism evidence="1 2">
    <name type="scientific">Calycina marina</name>
    <dbReference type="NCBI Taxonomy" id="1763456"/>
    <lineage>
        <taxon>Eukaryota</taxon>
        <taxon>Fungi</taxon>
        <taxon>Dikarya</taxon>
        <taxon>Ascomycota</taxon>
        <taxon>Pezizomycotina</taxon>
        <taxon>Leotiomycetes</taxon>
        <taxon>Helotiales</taxon>
        <taxon>Pezizellaceae</taxon>
        <taxon>Calycina</taxon>
    </lineage>
</organism>